<evidence type="ECO:0000313" key="2">
    <source>
        <dbReference type="Proteomes" id="UP000270021"/>
    </source>
</evidence>
<protein>
    <submittedName>
        <fullName evidence="1">Uncharacterized protein</fullName>
    </submittedName>
</protein>
<dbReference type="AlphaFoldDB" id="A0A3Q8WSQ4"/>
<organism evidence="1 2">
    <name type="scientific">Flaviflexus salsibiostraticola</name>
    <dbReference type="NCBI Taxonomy" id="1282737"/>
    <lineage>
        <taxon>Bacteria</taxon>
        <taxon>Bacillati</taxon>
        <taxon>Actinomycetota</taxon>
        <taxon>Actinomycetes</taxon>
        <taxon>Actinomycetales</taxon>
        <taxon>Actinomycetaceae</taxon>
        <taxon>Flaviflexus</taxon>
    </lineage>
</organism>
<reference evidence="1 2" key="1">
    <citation type="submission" date="2018-12" db="EMBL/GenBank/DDBJ databases">
        <title>Complete genome sequence of Flaviflexus salsibiostraticola KCTC 33148.</title>
        <authorList>
            <person name="Bae J.-W."/>
        </authorList>
    </citation>
    <scope>NUCLEOTIDE SEQUENCE [LARGE SCALE GENOMIC DNA]</scope>
    <source>
        <strain evidence="1 2">KCTC 33148</strain>
    </source>
</reference>
<gene>
    <name evidence="1" type="ORF">EJO69_02895</name>
</gene>
<proteinExistence type="predicted"/>
<dbReference type="Proteomes" id="UP000270021">
    <property type="component" value="Chromosome"/>
</dbReference>
<name>A0A3Q8WSQ4_9ACTO</name>
<evidence type="ECO:0000313" key="1">
    <source>
        <dbReference type="EMBL" id="AZN29370.1"/>
    </source>
</evidence>
<sequence>MSEEFSIEDERNAGRDIWKLITTVLDIPESSDSPRDYWDDVMEGTCILLGLAYKLALELETRSSGDHSMPTGTKQAMRLFIEHKDEIEKAWLRVLV</sequence>
<keyword evidence="2" id="KW-1185">Reference proteome</keyword>
<dbReference type="RefSeq" id="WP_126038996.1">
    <property type="nucleotide sequence ID" value="NZ_CP034438.1"/>
</dbReference>
<dbReference type="EMBL" id="CP034438">
    <property type="protein sequence ID" value="AZN29370.1"/>
    <property type="molecule type" value="Genomic_DNA"/>
</dbReference>
<dbReference type="KEGG" id="fsl:EJO69_02895"/>
<accession>A0A3Q8WSQ4</accession>